<protein>
    <submittedName>
        <fullName evidence="1">Uncharacterized protein</fullName>
    </submittedName>
</protein>
<sequence>MKDYIKTSIWYREEITDPYQIIANYFDFATVADYRHQVLQMIKKAYTKGIWQKRCPANVLFSFEQLEGLINAAYLIDKENKNGQLKIQRSEAFNPNLFRGWIGRLSDWDYFPRSLSFKEYTNPYLVFKRFFKYRELGDWKKALKPLQEYVLSPDPVFECMESADSLQIYRYLLKLIEAAHLIDVREINHVGGRIKNRLPNKA</sequence>
<proteinExistence type="predicted"/>
<reference evidence="1 2" key="1">
    <citation type="submission" date="2018-08" db="EMBL/GenBank/DDBJ databases">
        <title>Chitinophagaceae sp. K23C18032701, a novel bacterium isolated from forest soil.</title>
        <authorList>
            <person name="Wang C."/>
        </authorList>
    </citation>
    <scope>NUCLEOTIDE SEQUENCE [LARGE SCALE GENOMIC DNA]</scope>
    <source>
        <strain evidence="1 2">K23C18032701</strain>
    </source>
</reference>
<dbReference type="AlphaFoldDB" id="A0A3E1NGB4"/>
<accession>A0A3E1NGB4</accession>
<dbReference type="EMBL" id="QTJU01000006">
    <property type="protein sequence ID" value="RFM26995.1"/>
    <property type="molecule type" value="Genomic_DNA"/>
</dbReference>
<dbReference type="Proteomes" id="UP000261284">
    <property type="component" value="Unassembled WGS sequence"/>
</dbReference>
<keyword evidence="2" id="KW-1185">Reference proteome</keyword>
<dbReference type="RefSeq" id="WP_116848303.1">
    <property type="nucleotide sequence ID" value="NZ_QTJU01000006.1"/>
</dbReference>
<organism evidence="1 2">
    <name type="scientific">Deminuibacter soli</name>
    <dbReference type="NCBI Taxonomy" id="2291815"/>
    <lineage>
        <taxon>Bacteria</taxon>
        <taxon>Pseudomonadati</taxon>
        <taxon>Bacteroidota</taxon>
        <taxon>Chitinophagia</taxon>
        <taxon>Chitinophagales</taxon>
        <taxon>Chitinophagaceae</taxon>
        <taxon>Deminuibacter</taxon>
    </lineage>
</organism>
<gene>
    <name evidence="1" type="ORF">DXN05_16060</name>
</gene>
<evidence type="ECO:0000313" key="2">
    <source>
        <dbReference type="Proteomes" id="UP000261284"/>
    </source>
</evidence>
<dbReference type="OrthoDB" id="663319at2"/>
<comment type="caution">
    <text evidence="1">The sequence shown here is derived from an EMBL/GenBank/DDBJ whole genome shotgun (WGS) entry which is preliminary data.</text>
</comment>
<evidence type="ECO:0000313" key="1">
    <source>
        <dbReference type="EMBL" id="RFM26995.1"/>
    </source>
</evidence>
<name>A0A3E1NGB4_9BACT</name>